<keyword evidence="13" id="KW-1185">Reference proteome</keyword>
<dbReference type="EMBL" id="CP039353">
    <property type="protein sequence ID" value="QCE05071.1"/>
    <property type="molecule type" value="Genomic_DNA"/>
</dbReference>
<evidence type="ECO:0000256" key="9">
    <source>
        <dbReference type="SAM" id="Phobius"/>
    </source>
</evidence>
<dbReference type="CDD" id="cd14476">
    <property type="entry name" value="SPX_PHO1_like"/>
    <property type="match status" value="1"/>
</dbReference>
<evidence type="ECO:0000256" key="6">
    <source>
        <dbReference type="ARBA" id="ARBA00022989"/>
    </source>
</evidence>
<gene>
    <name evidence="12" type="ORF">DEO72_LG9g71</name>
</gene>
<dbReference type="InterPro" id="IPR004342">
    <property type="entry name" value="EXS_C"/>
</dbReference>
<feature type="domain" description="SPX" evidence="11">
    <location>
        <begin position="2"/>
        <end position="322"/>
    </location>
</feature>
<feature type="domain" description="EXS" evidence="10">
    <location>
        <begin position="580"/>
        <end position="771"/>
    </location>
</feature>
<dbReference type="PROSITE" id="PS51382">
    <property type="entry name" value="SPX"/>
    <property type="match status" value="1"/>
</dbReference>
<dbReference type="GO" id="GO:0016020">
    <property type="term" value="C:membrane"/>
    <property type="evidence" value="ECO:0007669"/>
    <property type="project" value="InterPro"/>
</dbReference>
<keyword evidence="5 9" id="KW-0812">Transmembrane</keyword>
<dbReference type="PANTHER" id="PTHR48477:SF1">
    <property type="entry name" value="PHOSPHATE TRANSPORTER PHO1"/>
    <property type="match status" value="1"/>
</dbReference>
<feature type="transmembrane region" description="Helical" evidence="9">
    <location>
        <begin position="691"/>
        <end position="711"/>
    </location>
</feature>
<sequence length="771" mass="89125">MVKFSKELEAQLIPEWKEAFVNYRQLKKYIKIIKIKRVLNQSQPPKQTFGRSIFDSFRFLINKLYNSHNNNNMQQEIIQVNRKTTEESEDVYETELAQLFAEEDEVQVFFAKLDGELNKVNQFFKKQEIEFVERGEVLNKQLNILLELKQVLSNRRRKNQSLKPSNTGIFPHFPSQGSNYSESVGKPKDSDTEVSEMDEVMSTLERNGLSFVNSGMRVKTKKGKPQMAIRIDIPATTPTAVTSMLWEDLVNSPMKAAGCGGEFINKRKIQCAEKMIRSAFVELYKGLGLLKTYSSLNMVAFTKILKKFDKVSCQKASTNYLKEVKRSHFISSDKVVRVMDEVESTFTKHFTNNDRKRAMKFLRPQQQPKASHMITFLVGLSTGCSVSLCCVYVILAHLCGIFSPNTEQAYMDAVYPVSSVFVLLSLHLFMYGCNLYMWKSTRINHNFIFEFSASTALRHRDAFLMCTTLMTTVFGAMVMHLLLRAAGFSPSQVDAIPGILFLFFVGLLICPFDIFYRPTRFCFIRVIRNIACSPFYKVLLVDFFMADQLTSQIPLLRHLETTGCHTFARVFKSHHPEACHSGRLYVEITYLISFLPYWWRALQCARRWFDDSDINHLANMGKYVSAMVAAGARVTYGRQDNNLWFAIVFITSGVATVYQLYWDFVKDWGFFNPNSKNPWLRDDLILKNKSIYYMSIALNVVLRVAWVETITHLNVGPVQRRLLDFFLASLEVIRRGHWNFYRLENEHLNNVGHFRAVKAVPLPFRDIDSDN</sequence>
<reference evidence="12 13" key="1">
    <citation type="submission" date="2019-04" db="EMBL/GenBank/DDBJ databases">
        <title>An improved genome assembly and genetic linkage map for asparagus bean, Vigna unguiculata ssp. sesquipedialis.</title>
        <authorList>
            <person name="Xia Q."/>
            <person name="Zhang R."/>
            <person name="Dong Y."/>
        </authorList>
    </citation>
    <scope>NUCLEOTIDE SEQUENCE [LARGE SCALE GENOMIC DNA]</scope>
    <source>
        <tissue evidence="12">Leaf</tissue>
    </source>
</reference>
<dbReference type="Pfam" id="PF03105">
    <property type="entry name" value="SPX"/>
    <property type="match status" value="1"/>
</dbReference>
<dbReference type="GO" id="GO:0016036">
    <property type="term" value="P:cellular response to phosphate starvation"/>
    <property type="evidence" value="ECO:0007669"/>
    <property type="project" value="InterPro"/>
</dbReference>
<feature type="transmembrane region" description="Helical" evidence="9">
    <location>
        <begin position="495"/>
        <end position="516"/>
    </location>
</feature>
<evidence type="ECO:0000256" key="4">
    <source>
        <dbReference type="ARBA" id="ARBA00022592"/>
    </source>
</evidence>
<feature type="transmembrane region" description="Helical" evidence="9">
    <location>
        <begin position="462"/>
        <end position="483"/>
    </location>
</feature>
<feature type="transmembrane region" description="Helical" evidence="9">
    <location>
        <begin position="415"/>
        <end position="437"/>
    </location>
</feature>
<keyword evidence="7 9" id="KW-0472">Membrane</keyword>
<evidence type="ECO:0000256" key="5">
    <source>
        <dbReference type="ARBA" id="ARBA00022692"/>
    </source>
</evidence>
<dbReference type="AlphaFoldDB" id="A0A4D6MWP3"/>
<evidence type="ECO:0000256" key="7">
    <source>
        <dbReference type="ARBA" id="ARBA00023136"/>
    </source>
</evidence>
<dbReference type="Gramene" id="Vigun07g006300.1.v1.2">
    <property type="protein sequence ID" value="Vigun07g006300.1.v1.2"/>
    <property type="gene ID" value="Vigun07g006300.v1.2"/>
</dbReference>
<comment type="similarity">
    <text evidence="2">Belongs to the SYG1 (TC 2.A.94) family.</text>
</comment>
<comment type="subcellular location">
    <subcellularLocation>
        <location evidence="1">Endomembrane system</location>
        <topology evidence="1">Multi-pass membrane protein</topology>
    </subcellularLocation>
</comment>
<dbReference type="PROSITE" id="PS51380">
    <property type="entry name" value="EXS"/>
    <property type="match status" value="1"/>
</dbReference>
<dbReference type="Proteomes" id="UP000501690">
    <property type="component" value="Linkage Group LG9"/>
</dbReference>
<name>A0A4D6MWP3_VIGUN</name>
<proteinExistence type="inferred from homology"/>
<dbReference type="OrthoDB" id="9970435at2759"/>
<protein>
    <submittedName>
        <fullName evidence="12">Phosphate transporter</fullName>
    </submittedName>
</protein>
<dbReference type="PANTHER" id="PTHR48477">
    <property type="entry name" value="PHOSPHATE TRANSPORTER PHO1"/>
    <property type="match status" value="1"/>
</dbReference>
<evidence type="ECO:0000313" key="12">
    <source>
        <dbReference type="EMBL" id="QCE05071.1"/>
    </source>
</evidence>
<organism evidence="12 13">
    <name type="scientific">Vigna unguiculata</name>
    <name type="common">Cowpea</name>
    <dbReference type="NCBI Taxonomy" id="3917"/>
    <lineage>
        <taxon>Eukaryota</taxon>
        <taxon>Viridiplantae</taxon>
        <taxon>Streptophyta</taxon>
        <taxon>Embryophyta</taxon>
        <taxon>Tracheophyta</taxon>
        <taxon>Spermatophyta</taxon>
        <taxon>Magnoliopsida</taxon>
        <taxon>eudicotyledons</taxon>
        <taxon>Gunneridae</taxon>
        <taxon>Pentapetalae</taxon>
        <taxon>rosids</taxon>
        <taxon>fabids</taxon>
        <taxon>Fabales</taxon>
        <taxon>Fabaceae</taxon>
        <taxon>Papilionoideae</taxon>
        <taxon>50 kb inversion clade</taxon>
        <taxon>NPAAA clade</taxon>
        <taxon>indigoferoid/millettioid clade</taxon>
        <taxon>Phaseoleae</taxon>
        <taxon>Vigna</taxon>
    </lineage>
</organism>
<evidence type="ECO:0000259" key="10">
    <source>
        <dbReference type="PROSITE" id="PS51380"/>
    </source>
</evidence>
<feature type="transmembrane region" description="Helical" evidence="9">
    <location>
        <begin position="373"/>
        <end position="395"/>
    </location>
</feature>
<feature type="region of interest" description="Disordered" evidence="8">
    <location>
        <begin position="157"/>
        <end position="192"/>
    </location>
</feature>
<accession>A0A4D6MWP3</accession>
<dbReference type="InterPro" id="IPR004331">
    <property type="entry name" value="SPX_dom"/>
</dbReference>
<evidence type="ECO:0000256" key="3">
    <source>
        <dbReference type="ARBA" id="ARBA00022448"/>
    </source>
</evidence>
<dbReference type="Pfam" id="PF03124">
    <property type="entry name" value="EXS"/>
    <property type="match status" value="1"/>
</dbReference>
<keyword evidence="6 9" id="KW-1133">Transmembrane helix</keyword>
<evidence type="ECO:0000256" key="8">
    <source>
        <dbReference type="SAM" id="MobiDB-lite"/>
    </source>
</evidence>
<dbReference type="GO" id="GO:0006817">
    <property type="term" value="P:phosphate ion transport"/>
    <property type="evidence" value="ECO:0007669"/>
    <property type="project" value="UniProtKB-KW"/>
</dbReference>
<evidence type="ECO:0000256" key="1">
    <source>
        <dbReference type="ARBA" id="ARBA00004127"/>
    </source>
</evidence>
<keyword evidence="3" id="KW-0813">Transport</keyword>
<feature type="transmembrane region" description="Helical" evidence="9">
    <location>
        <begin position="643"/>
        <end position="662"/>
    </location>
</feature>
<dbReference type="InterPro" id="IPR034092">
    <property type="entry name" value="PHO1_SPX"/>
</dbReference>
<evidence type="ECO:0000256" key="2">
    <source>
        <dbReference type="ARBA" id="ARBA00009665"/>
    </source>
</evidence>
<evidence type="ECO:0000313" key="13">
    <source>
        <dbReference type="Proteomes" id="UP000501690"/>
    </source>
</evidence>
<evidence type="ECO:0000259" key="11">
    <source>
        <dbReference type="PROSITE" id="PS51382"/>
    </source>
</evidence>
<dbReference type="InterPro" id="IPR052486">
    <property type="entry name" value="PHO1"/>
</dbReference>
<dbReference type="GO" id="GO:0012505">
    <property type="term" value="C:endomembrane system"/>
    <property type="evidence" value="ECO:0007669"/>
    <property type="project" value="UniProtKB-SubCell"/>
</dbReference>
<keyword evidence="4" id="KW-0592">Phosphate transport</keyword>